<dbReference type="InterPro" id="IPR029063">
    <property type="entry name" value="SAM-dependent_MTases_sf"/>
</dbReference>
<feature type="binding site" evidence="3">
    <location>
        <position position="223"/>
    </location>
    <ligand>
        <name>S-adenosyl-L-methionine</name>
        <dbReference type="ChEBI" id="CHEBI:59789"/>
    </ligand>
</feature>
<evidence type="ECO:0000259" key="6">
    <source>
        <dbReference type="Pfam" id="PF13649"/>
    </source>
</evidence>
<evidence type="ECO:0000256" key="3">
    <source>
        <dbReference type="HAMAP-Rule" id="MF_01589"/>
    </source>
</evidence>
<dbReference type="PANTHER" id="PTHR43861:SF2">
    <property type="entry name" value="CARBOXY-S-ADENOSYL-L-METHIONINE SYNTHASE"/>
    <property type="match status" value="1"/>
</dbReference>
<reference evidence="7 8" key="1">
    <citation type="journal article" date="2014" name="Genome Announc.">
        <title>Genome Sequence and Methylome of Soil Bacterium Gemmatirosa kalamazoonensis KBS708T, a Member of the Rarely Cultivated Gemmatimonadetes Phylum.</title>
        <authorList>
            <person name="Debruyn J.M."/>
            <person name="Radosevich M."/>
            <person name="Wommack K.E."/>
            <person name="Polson S.W."/>
            <person name="Hauser L.J."/>
            <person name="Fawaz M.N."/>
            <person name="Korlach J."/>
            <person name="Tsai Y.C."/>
        </authorList>
    </citation>
    <scope>NUCLEOTIDE SEQUENCE [LARGE SCALE GENOMIC DNA]</scope>
    <source>
        <strain evidence="7 8">KBS708</strain>
        <plasmid evidence="8">Plasmid 1</plasmid>
    </source>
</reference>
<dbReference type="PATRIC" id="fig|861299.3.peg.5078"/>
<comment type="caution">
    <text evidence="3">Lacks conserved residue(s) required for the propagation of feature annotation.</text>
</comment>
<dbReference type="HOGENOM" id="CLU_078475_0_0_0"/>
<proteinExistence type="inferred from homology"/>
<feature type="binding site" evidence="3 4">
    <location>
        <position position="63"/>
    </location>
    <ligand>
        <name>S-adenosyl-L-methionine</name>
        <dbReference type="ChEBI" id="CHEBI:59789"/>
    </ligand>
</feature>
<protein>
    <recommendedName>
        <fullName evidence="3">Carboxy-S-adenosyl-L-methionine synthase</fullName>
        <shortName evidence="3">Cx-SAM synthase</shortName>
        <ecNumber evidence="3">2.1.3.-</ecNumber>
    </recommendedName>
</protein>
<dbReference type="GO" id="GO:0002098">
    <property type="term" value="P:tRNA wobble uridine modification"/>
    <property type="evidence" value="ECO:0007669"/>
    <property type="project" value="InterPro"/>
</dbReference>
<dbReference type="HAMAP" id="MF_01589">
    <property type="entry name" value="Cx_SAM_synthase"/>
    <property type="match status" value="1"/>
</dbReference>
<feature type="domain" description="Methyltransferase" evidence="6">
    <location>
        <begin position="84"/>
        <end position="182"/>
    </location>
</feature>
<dbReference type="InParanoid" id="W0RQD0"/>
<comment type="function">
    <text evidence="3">Catalyzes the conversion of S-adenosyl-L-methionine (SAM) to carboxy-S-adenosyl-L-methionine (Cx-SAM).</text>
</comment>
<keyword evidence="7" id="KW-0489">Methyltransferase</keyword>
<dbReference type="Proteomes" id="UP000019151">
    <property type="component" value="Plasmid 1"/>
</dbReference>
<geneLocation type="plasmid" evidence="7 8">
    <name>1</name>
</geneLocation>
<feature type="binding site" evidence="3 4">
    <location>
        <begin position="88"/>
        <end position="90"/>
    </location>
    <ligand>
        <name>S-adenosyl-L-methionine</name>
        <dbReference type="ChEBI" id="CHEBI:59789"/>
    </ligand>
</feature>
<dbReference type="CDD" id="cd02440">
    <property type="entry name" value="AdoMet_MTases"/>
    <property type="match status" value="1"/>
</dbReference>
<evidence type="ECO:0000256" key="2">
    <source>
        <dbReference type="ARBA" id="ARBA00022691"/>
    </source>
</evidence>
<dbReference type="PIRSF" id="PIRSF006325">
    <property type="entry name" value="MeTrfase_bac"/>
    <property type="match status" value="1"/>
</dbReference>
<keyword evidence="2 3" id="KW-0949">S-adenosyl-L-methionine</keyword>
<evidence type="ECO:0000256" key="5">
    <source>
        <dbReference type="SAM" id="MobiDB-lite"/>
    </source>
</evidence>
<dbReference type="EC" id="2.1.3.-" evidence="3"/>
<keyword evidence="7" id="KW-0614">Plasmid</keyword>
<dbReference type="NCBIfam" id="TIGR00740">
    <property type="entry name" value="carboxy-S-adenosyl-L-methionine synthase CmoA"/>
    <property type="match status" value="1"/>
</dbReference>
<evidence type="ECO:0000313" key="7">
    <source>
        <dbReference type="EMBL" id="AHG92560.1"/>
    </source>
</evidence>
<dbReference type="RefSeq" id="WP_236646367.1">
    <property type="nucleotide sequence ID" value="NZ_CP007129.1"/>
</dbReference>
<evidence type="ECO:0000313" key="8">
    <source>
        <dbReference type="Proteomes" id="UP000019151"/>
    </source>
</evidence>
<dbReference type="GO" id="GO:0008168">
    <property type="term" value="F:methyltransferase activity"/>
    <property type="evidence" value="ECO:0007669"/>
    <property type="project" value="UniProtKB-KW"/>
</dbReference>
<dbReference type="GO" id="GO:1904047">
    <property type="term" value="F:S-adenosyl-L-methionine binding"/>
    <property type="evidence" value="ECO:0007669"/>
    <property type="project" value="UniProtKB-UniRule"/>
</dbReference>
<dbReference type="GO" id="GO:0032259">
    <property type="term" value="P:methylation"/>
    <property type="evidence" value="ECO:0007669"/>
    <property type="project" value="UniProtKB-KW"/>
</dbReference>
<dbReference type="Gene3D" id="3.40.50.150">
    <property type="entry name" value="Vaccinia Virus protein VP39"/>
    <property type="match status" value="1"/>
</dbReference>
<evidence type="ECO:0000256" key="4">
    <source>
        <dbReference type="PIRSR" id="PIRSR006325-1"/>
    </source>
</evidence>
<gene>
    <name evidence="3" type="primary">cmoA</name>
    <name evidence="7" type="ORF">J421_5025</name>
</gene>
<dbReference type="Pfam" id="PF13649">
    <property type="entry name" value="Methyltransf_25"/>
    <property type="match status" value="1"/>
</dbReference>
<dbReference type="AlphaFoldDB" id="W0RQD0"/>
<dbReference type="PANTHER" id="PTHR43861">
    <property type="entry name" value="TRANS-ACONITATE 2-METHYLTRANSFERASE-RELATED"/>
    <property type="match status" value="1"/>
</dbReference>
<comment type="catalytic activity">
    <reaction evidence="3">
        <text>prephenate + S-adenosyl-L-methionine = carboxy-S-adenosyl-L-methionine + 3-phenylpyruvate + H2O</text>
        <dbReference type="Rhea" id="RHEA:51692"/>
        <dbReference type="ChEBI" id="CHEBI:15377"/>
        <dbReference type="ChEBI" id="CHEBI:18005"/>
        <dbReference type="ChEBI" id="CHEBI:29934"/>
        <dbReference type="ChEBI" id="CHEBI:59789"/>
        <dbReference type="ChEBI" id="CHEBI:134278"/>
    </reaction>
</comment>
<feature type="region of interest" description="Disordered" evidence="5">
    <location>
        <begin position="1"/>
        <end position="27"/>
    </location>
</feature>
<keyword evidence="8" id="KW-1185">Reference proteome</keyword>
<dbReference type="EMBL" id="CP007129">
    <property type="protein sequence ID" value="AHG92560.1"/>
    <property type="molecule type" value="Genomic_DNA"/>
</dbReference>
<name>W0RQD0_9BACT</name>
<dbReference type="InterPro" id="IPR041698">
    <property type="entry name" value="Methyltransf_25"/>
</dbReference>
<feature type="binding site" evidence="3 4">
    <location>
        <begin position="112"/>
        <end position="113"/>
    </location>
    <ligand>
        <name>S-adenosyl-L-methionine</name>
        <dbReference type="ChEBI" id="CHEBI:59789"/>
    </ligand>
</feature>
<accession>W0RQD0</accession>
<sequence length="266" mass="30080">MRDVVTTPASYRPDGAMPGPITPGGAPTDRIFADGAPRGSDFAFDAATVRVFDDMVNRSVPFYGEIQRMTCELAAEFAAPGSTVYDFGCSTGTTLLALDSWLDPSVRLVGVDNAPDMVRCARERLDGLTPTRRREVRLVDLHAPFVVEDASVSVMLFTLQFVRPLHRERVVRTIAAGTRPDGALIFCEKVIESETLFNRVFIDKYYAMKRRHGYSDMEIARKREALENVLIPYRVEENRELLLRCGFTRFQEFFRWYNFAGMIAVK</sequence>
<comment type="similarity">
    <text evidence="3">Belongs to the class I-like SAM-binding methyltransferase superfamily. Cx-SAM synthase family.</text>
</comment>
<evidence type="ECO:0000256" key="1">
    <source>
        <dbReference type="ARBA" id="ARBA00022679"/>
    </source>
</evidence>
<dbReference type="KEGG" id="gba:J421_5025"/>
<dbReference type="GO" id="GO:0016743">
    <property type="term" value="F:carboxyl- or carbamoyltransferase activity"/>
    <property type="evidence" value="ECO:0007669"/>
    <property type="project" value="UniProtKB-UniRule"/>
</dbReference>
<keyword evidence="1 3" id="KW-0808">Transferase</keyword>
<organism evidence="7 8">
    <name type="scientific">Gemmatirosa kalamazoonensis</name>
    <dbReference type="NCBI Taxonomy" id="861299"/>
    <lineage>
        <taxon>Bacteria</taxon>
        <taxon>Pseudomonadati</taxon>
        <taxon>Gemmatimonadota</taxon>
        <taxon>Gemmatimonadia</taxon>
        <taxon>Gemmatimonadales</taxon>
        <taxon>Gemmatimonadaceae</taxon>
        <taxon>Gemmatirosa</taxon>
    </lineage>
</organism>
<dbReference type="SUPFAM" id="SSF53335">
    <property type="entry name" value="S-adenosyl-L-methionine-dependent methyltransferases"/>
    <property type="match status" value="1"/>
</dbReference>
<dbReference type="InterPro" id="IPR005271">
    <property type="entry name" value="CmoA"/>
</dbReference>